<organism evidence="2 3">
    <name type="scientific">Cerrena zonata</name>
    <dbReference type="NCBI Taxonomy" id="2478898"/>
    <lineage>
        <taxon>Eukaryota</taxon>
        <taxon>Fungi</taxon>
        <taxon>Dikarya</taxon>
        <taxon>Basidiomycota</taxon>
        <taxon>Agaricomycotina</taxon>
        <taxon>Agaricomycetes</taxon>
        <taxon>Polyporales</taxon>
        <taxon>Cerrenaceae</taxon>
        <taxon>Cerrena</taxon>
    </lineage>
</organism>
<evidence type="ECO:0000313" key="3">
    <source>
        <dbReference type="Proteomes" id="UP001385951"/>
    </source>
</evidence>
<dbReference type="AlphaFoldDB" id="A0AAW0FAW3"/>
<dbReference type="InterPro" id="IPR013240">
    <property type="entry name" value="DNA-dir_RNA_pol1_su_RPA34"/>
</dbReference>
<gene>
    <name evidence="2" type="ORF">QCA50_019485</name>
</gene>
<keyword evidence="3" id="KW-1185">Reference proteome</keyword>
<dbReference type="PANTHER" id="PTHR28155:SF1">
    <property type="entry name" value="DNA-DIRECTED RNA POLYMERASE I SUBUNIT RPA34.5-DOMAIN-CONTAINING PROTEIN"/>
    <property type="match status" value="1"/>
</dbReference>
<protein>
    <submittedName>
        <fullName evidence="2">Uncharacterized protein</fullName>
    </submittedName>
</protein>
<proteinExistence type="predicted"/>
<dbReference type="EMBL" id="JASBNA010000086">
    <property type="protein sequence ID" value="KAK7677576.1"/>
    <property type="molecule type" value="Genomic_DNA"/>
</dbReference>
<sequence length="105" mass="11999">MAPSYKSDKYVGDVDSDSDHEIEFAPPKHYHQVDASKKFKNQINDNKEIWLIKTPKNFPISKLKSLPVSFTSTSITNGPKTFDLGEKNYQVNEENLSNNEEILSH</sequence>
<name>A0AAW0FAW3_9APHY</name>
<evidence type="ECO:0000256" key="1">
    <source>
        <dbReference type="SAM" id="MobiDB-lite"/>
    </source>
</evidence>
<feature type="region of interest" description="Disordered" evidence="1">
    <location>
        <begin position="1"/>
        <end position="24"/>
    </location>
</feature>
<feature type="compositionally biased region" description="Basic and acidic residues" evidence="1">
    <location>
        <begin position="1"/>
        <end position="23"/>
    </location>
</feature>
<evidence type="ECO:0000313" key="2">
    <source>
        <dbReference type="EMBL" id="KAK7677576.1"/>
    </source>
</evidence>
<dbReference type="Gene3D" id="6.20.250.70">
    <property type="match status" value="1"/>
</dbReference>
<dbReference type="PANTHER" id="PTHR28155">
    <property type="entry name" value="ACR243WP"/>
    <property type="match status" value="1"/>
</dbReference>
<dbReference type="Proteomes" id="UP001385951">
    <property type="component" value="Unassembled WGS sequence"/>
</dbReference>
<dbReference type="Pfam" id="PF08208">
    <property type="entry name" value="RNA_polI_A34"/>
    <property type="match status" value="1"/>
</dbReference>
<reference evidence="2 3" key="1">
    <citation type="submission" date="2022-09" db="EMBL/GenBank/DDBJ databases">
        <authorList>
            <person name="Palmer J.M."/>
        </authorList>
    </citation>
    <scope>NUCLEOTIDE SEQUENCE [LARGE SCALE GENOMIC DNA]</scope>
    <source>
        <strain evidence="2 3">DSM 7382</strain>
    </source>
</reference>
<accession>A0AAW0FAW3</accession>
<comment type="caution">
    <text evidence="2">The sequence shown here is derived from an EMBL/GenBank/DDBJ whole genome shotgun (WGS) entry which is preliminary data.</text>
</comment>
<dbReference type="GO" id="GO:0006360">
    <property type="term" value="P:transcription by RNA polymerase I"/>
    <property type="evidence" value="ECO:0007669"/>
    <property type="project" value="InterPro"/>
</dbReference>
<dbReference type="InterPro" id="IPR053263">
    <property type="entry name" value="Euk_RPA34_RNAP_subunit"/>
</dbReference>